<dbReference type="RefSeq" id="WP_169588125.1">
    <property type="nucleotide sequence ID" value="NZ_JABBGK010000001.1"/>
</dbReference>
<evidence type="ECO:0000313" key="3">
    <source>
        <dbReference type="Proteomes" id="UP000541470"/>
    </source>
</evidence>
<comment type="caution">
    <text evidence="2">The sequence shown here is derived from an EMBL/GenBank/DDBJ whole genome shotgun (WGS) entry which is preliminary data.</text>
</comment>
<name>A0A7Y0AUL0_9HYPH</name>
<keyword evidence="2" id="KW-0418">Kinase</keyword>
<accession>A0A7Y0AUL0</accession>
<keyword evidence="2" id="KW-0808">Transferase</keyword>
<protein>
    <submittedName>
        <fullName evidence="2">Histidine kinase</fullName>
    </submittedName>
</protein>
<sequence>MKSMLTAAFAALMLATAAEAGELKFPSDAPVAEIAVPDGWELGETDTGIEVTSPDDAVYFFIDVADAKTTEAVIEDAATFLGENGVTVDQKSLKESHDTLNGMEMANLDWDGTDADGPVSIGLSIVQAKPDKLLVITYWGTKGEQEKHAADLGAIISSLKPVK</sequence>
<keyword evidence="3" id="KW-1185">Reference proteome</keyword>
<evidence type="ECO:0000256" key="1">
    <source>
        <dbReference type="SAM" id="SignalP"/>
    </source>
</evidence>
<keyword evidence="1" id="KW-0732">Signal</keyword>
<proteinExistence type="predicted"/>
<reference evidence="2 3" key="1">
    <citation type="submission" date="2020-04" db="EMBL/GenBank/DDBJ databases">
        <title>Rhizobium sp. S-51 isolated from soil.</title>
        <authorList>
            <person name="Dahal R.H."/>
        </authorList>
    </citation>
    <scope>NUCLEOTIDE SEQUENCE [LARGE SCALE GENOMIC DNA]</scope>
    <source>
        <strain evidence="2 3">S-51</strain>
    </source>
</reference>
<dbReference type="AlphaFoldDB" id="A0A7Y0AUL0"/>
<dbReference type="GO" id="GO:0016301">
    <property type="term" value="F:kinase activity"/>
    <property type="evidence" value="ECO:0007669"/>
    <property type="project" value="UniProtKB-KW"/>
</dbReference>
<feature type="signal peptide" evidence="1">
    <location>
        <begin position="1"/>
        <end position="20"/>
    </location>
</feature>
<gene>
    <name evidence="2" type="ORF">HHL25_05795</name>
</gene>
<feature type="chain" id="PRO_5031420000" evidence="1">
    <location>
        <begin position="21"/>
        <end position="163"/>
    </location>
</feature>
<dbReference type="EMBL" id="JABBGK010000001">
    <property type="protein sequence ID" value="NML73637.1"/>
    <property type="molecule type" value="Genomic_DNA"/>
</dbReference>
<dbReference type="Proteomes" id="UP000541470">
    <property type="component" value="Unassembled WGS sequence"/>
</dbReference>
<evidence type="ECO:0000313" key="2">
    <source>
        <dbReference type="EMBL" id="NML73637.1"/>
    </source>
</evidence>
<organism evidence="2 3">
    <name type="scientific">Rhizobium terricola</name>
    <dbReference type="NCBI Taxonomy" id="2728849"/>
    <lineage>
        <taxon>Bacteria</taxon>
        <taxon>Pseudomonadati</taxon>
        <taxon>Pseudomonadota</taxon>
        <taxon>Alphaproteobacteria</taxon>
        <taxon>Hyphomicrobiales</taxon>
        <taxon>Rhizobiaceae</taxon>
        <taxon>Rhizobium/Agrobacterium group</taxon>
        <taxon>Rhizobium</taxon>
    </lineage>
</organism>